<gene>
    <name evidence="4" type="ORF">PHATRDRAFT_56499</name>
</gene>
<feature type="domain" description="MOFRL-associated" evidence="3">
    <location>
        <begin position="129"/>
        <end position="405"/>
    </location>
</feature>
<organism evidence="4 5">
    <name type="scientific">Phaeodactylum tricornutum (strain CCAP 1055/1)</name>
    <dbReference type="NCBI Taxonomy" id="556484"/>
    <lineage>
        <taxon>Eukaryota</taxon>
        <taxon>Sar</taxon>
        <taxon>Stramenopiles</taxon>
        <taxon>Ochrophyta</taxon>
        <taxon>Bacillariophyta</taxon>
        <taxon>Bacillariophyceae</taxon>
        <taxon>Bacillariophycidae</taxon>
        <taxon>Naviculales</taxon>
        <taxon>Phaeodactylaceae</taxon>
        <taxon>Phaeodactylum</taxon>
    </lineage>
</organism>
<evidence type="ECO:0008006" key="6">
    <source>
        <dbReference type="Google" id="ProtNLM"/>
    </source>
</evidence>
<dbReference type="InterPro" id="IPR037035">
    <property type="entry name" value="GK-like_C_sf"/>
</dbReference>
<dbReference type="KEGG" id="pti:PHATRDRAFT_56499"/>
<dbReference type="OrthoDB" id="44918at2759"/>
<dbReference type="Gene3D" id="3.40.50.10180">
    <property type="entry name" value="Glycerate kinase, MOFRL-like N-terminal domain"/>
    <property type="match status" value="1"/>
</dbReference>
<name>B7G663_PHATC</name>
<dbReference type="PANTHER" id="PTHR12227:SF0">
    <property type="entry name" value="GLYCERATE KINASE"/>
    <property type="match status" value="1"/>
</dbReference>
<reference evidence="5" key="2">
    <citation type="submission" date="2008-08" db="EMBL/GenBank/DDBJ databases">
        <authorList>
            <consortium name="Diatom Consortium"/>
            <person name="Grigoriev I."/>
            <person name="Grimwood J."/>
            <person name="Kuo A."/>
            <person name="Otillar R.P."/>
            <person name="Salamov A."/>
            <person name="Detter J.C."/>
            <person name="Lindquist E."/>
            <person name="Shapiro H."/>
            <person name="Lucas S."/>
            <person name="Glavina del Rio T."/>
            <person name="Pitluck S."/>
            <person name="Rokhsar D."/>
            <person name="Bowler C."/>
        </authorList>
    </citation>
    <scope>GENOME REANNOTATION</scope>
    <source>
        <strain evidence="5">CCAP 1055/1</strain>
    </source>
</reference>
<dbReference type="PaxDb" id="2850-Phatr48153"/>
<dbReference type="SUPFAM" id="SSF82544">
    <property type="entry name" value="GckA/TtuD-like"/>
    <property type="match status" value="1"/>
</dbReference>
<dbReference type="GO" id="GO:0005737">
    <property type="term" value="C:cytoplasm"/>
    <property type="evidence" value="ECO:0007669"/>
    <property type="project" value="TreeGrafter"/>
</dbReference>
<dbReference type="Pfam" id="PF13660">
    <property type="entry name" value="DUF4147"/>
    <property type="match status" value="1"/>
</dbReference>
<dbReference type="InterPro" id="IPR025286">
    <property type="entry name" value="MOFRL_assoc_dom"/>
</dbReference>
<dbReference type="InParanoid" id="B7G663"/>
<dbReference type="InterPro" id="IPR039760">
    <property type="entry name" value="MOFRL_protein"/>
</dbReference>
<comment type="similarity">
    <text evidence="1">Belongs to the glycerate kinase type-2 family.</text>
</comment>
<dbReference type="GO" id="GO:0008887">
    <property type="term" value="F:glycerate kinase activity"/>
    <property type="evidence" value="ECO:0007669"/>
    <property type="project" value="InterPro"/>
</dbReference>
<keyword evidence="5" id="KW-1185">Reference proteome</keyword>
<sequence length="625" mass="66396">MRTRIVSATAILPLFHNLGRRRFAERKRVGLILALFSTPLSNCNGRRRAVSAFLSPTNTLSSTKTPSKSFLYYSTKSRTSRSVTELLRLRASSLCLRSPKSTRTLSVMSLGAVSTESSERLVTTVTDHARTMADAAIHSVDPVTAVRDHVRKLVDLSSTAAANHTSKPGTKATLLHIGIDPHNMVNLSLSDYDHILVVAFGKASSAMATALLERLTEGQPATNQLPSISGLVIVKDGHATPQQLEILQQSRYNISVREASHPVPDQRGVDASRKLLDLVHTYASPRTLVFALLSGGGSALFCAPHESLTLLDLQQTNQALLQSGWSITDMNVVRKRLETGKGGRLAAAAHPGTVVSLILSDVLGDPLDLIASGPTVPDTSTWSDAWALAETLPEKALPDAVRRLMRAGVDGHLPDSPSPSHGVFARAVTCLVGNNAKAVTAAATTAQRLGYHPVILGTRTEGEARQVARWLVQLAQHLALPETPSKQFSLASLPAALICGGETTVTLPEQSQKHGKGGRNQELALAAALELQRVGLNSKNDVVVVVASVGTDGTDGPTDAAGAIVDGHTVDRLPGDALLALETHNAYPYLAQTDANGRSPLLKTGPTGTNVADVYLVLIQKSRLK</sequence>
<evidence type="ECO:0000313" key="4">
    <source>
        <dbReference type="EMBL" id="EEC45807.1"/>
    </source>
</evidence>
<feature type="domain" description="MOFRL" evidence="2">
    <location>
        <begin position="496"/>
        <end position="613"/>
    </location>
</feature>
<dbReference type="RefSeq" id="XP_002182520.1">
    <property type="nucleotide sequence ID" value="XM_002182484.1"/>
</dbReference>
<dbReference type="HOGENOM" id="CLU_032279_1_1_1"/>
<proteinExistence type="inferred from homology"/>
<evidence type="ECO:0000259" key="2">
    <source>
        <dbReference type="Pfam" id="PF05161"/>
    </source>
</evidence>
<accession>B7G663</accession>
<dbReference type="Gene3D" id="3.40.1480.10">
    <property type="entry name" value="MOFRL domain"/>
    <property type="match status" value="1"/>
</dbReference>
<evidence type="ECO:0000256" key="1">
    <source>
        <dbReference type="ARBA" id="ARBA00005393"/>
    </source>
</evidence>
<dbReference type="InterPro" id="IPR038614">
    <property type="entry name" value="GK_N_sf"/>
</dbReference>
<dbReference type="EMBL" id="CM000618">
    <property type="protein sequence ID" value="EEC45807.1"/>
    <property type="molecule type" value="Genomic_DNA"/>
</dbReference>
<reference evidence="4 5" key="1">
    <citation type="journal article" date="2008" name="Nature">
        <title>The Phaeodactylum genome reveals the evolutionary history of diatom genomes.</title>
        <authorList>
            <person name="Bowler C."/>
            <person name="Allen A.E."/>
            <person name="Badger J.H."/>
            <person name="Grimwood J."/>
            <person name="Jabbari K."/>
            <person name="Kuo A."/>
            <person name="Maheswari U."/>
            <person name="Martens C."/>
            <person name="Maumus F."/>
            <person name="Otillar R.P."/>
            <person name="Rayko E."/>
            <person name="Salamov A."/>
            <person name="Vandepoele K."/>
            <person name="Beszteri B."/>
            <person name="Gruber A."/>
            <person name="Heijde M."/>
            <person name="Katinka M."/>
            <person name="Mock T."/>
            <person name="Valentin K."/>
            <person name="Verret F."/>
            <person name="Berges J.A."/>
            <person name="Brownlee C."/>
            <person name="Cadoret J.P."/>
            <person name="Chiovitti A."/>
            <person name="Choi C.J."/>
            <person name="Coesel S."/>
            <person name="De Martino A."/>
            <person name="Detter J.C."/>
            <person name="Durkin C."/>
            <person name="Falciatore A."/>
            <person name="Fournet J."/>
            <person name="Haruta M."/>
            <person name="Huysman M.J."/>
            <person name="Jenkins B.D."/>
            <person name="Jiroutova K."/>
            <person name="Jorgensen R.E."/>
            <person name="Joubert Y."/>
            <person name="Kaplan A."/>
            <person name="Kroger N."/>
            <person name="Kroth P.G."/>
            <person name="La Roche J."/>
            <person name="Lindquist E."/>
            <person name="Lommer M."/>
            <person name="Martin-Jezequel V."/>
            <person name="Lopez P.J."/>
            <person name="Lucas S."/>
            <person name="Mangogna M."/>
            <person name="McGinnis K."/>
            <person name="Medlin L.K."/>
            <person name="Montsant A."/>
            <person name="Oudot-Le Secq M.P."/>
            <person name="Napoli C."/>
            <person name="Obornik M."/>
            <person name="Parker M.S."/>
            <person name="Petit J.L."/>
            <person name="Porcel B.M."/>
            <person name="Poulsen N."/>
            <person name="Robison M."/>
            <person name="Rychlewski L."/>
            <person name="Rynearson T.A."/>
            <person name="Schmutz J."/>
            <person name="Shapiro H."/>
            <person name="Siaut M."/>
            <person name="Stanley M."/>
            <person name="Sussman M.R."/>
            <person name="Taylor A.R."/>
            <person name="Vardi A."/>
            <person name="von Dassow P."/>
            <person name="Vyverman W."/>
            <person name="Willis A."/>
            <person name="Wyrwicz L.S."/>
            <person name="Rokhsar D.S."/>
            <person name="Weissenbach J."/>
            <person name="Armbrust E.V."/>
            <person name="Green B.R."/>
            <person name="Van de Peer Y."/>
            <person name="Grigoriev I.V."/>
        </authorList>
    </citation>
    <scope>NUCLEOTIDE SEQUENCE [LARGE SCALE GENOMIC DNA]</scope>
    <source>
        <strain evidence="4 5">CCAP 1055/1</strain>
    </source>
</reference>
<dbReference type="GeneID" id="7203300"/>
<evidence type="ECO:0000259" key="3">
    <source>
        <dbReference type="Pfam" id="PF13660"/>
    </source>
</evidence>
<dbReference type="STRING" id="556484.B7G663"/>
<dbReference type="AlphaFoldDB" id="B7G663"/>
<protein>
    <recommendedName>
        <fullName evidence="6">Glycerate kinase</fullName>
    </recommendedName>
</protein>
<dbReference type="InterPro" id="IPR007835">
    <property type="entry name" value="MOFRL"/>
</dbReference>
<dbReference type="PANTHER" id="PTHR12227">
    <property type="entry name" value="GLYCERATE KINASE"/>
    <property type="match status" value="1"/>
</dbReference>
<evidence type="ECO:0000313" key="5">
    <source>
        <dbReference type="Proteomes" id="UP000000759"/>
    </source>
</evidence>
<dbReference type="eggNOG" id="KOG3935">
    <property type="taxonomic scope" value="Eukaryota"/>
</dbReference>
<dbReference type="Proteomes" id="UP000000759">
    <property type="component" value="Chromosome 16"/>
</dbReference>
<dbReference type="Pfam" id="PF05161">
    <property type="entry name" value="MOFRL"/>
    <property type="match status" value="1"/>
</dbReference>